<evidence type="ECO:0000256" key="1">
    <source>
        <dbReference type="SAM" id="MobiDB-lite"/>
    </source>
</evidence>
<sequence>MPRRGVTLGDKEALSGLAASWDKSKAIRGHLLKTGNLLRWPSPAQVGCINFETLGLNYRVMTKLLRIWLPKIDTLKTVNIFACRQEIAQLRSDLSLPADQVKIACDASSVRGFMSYMTKRHDGSIRRDPQVAKLFDVIGEYFEVVQVQHGQGLESGSSSESLVKSEGPDDEELDDEELAVALGAPKRELASDLGAGSSVESLHTGLTNELHKVSLDESPPPEIIRVSAPKAVSPSVLLDKRNKIEALKREIEIKKRSINCARPWKRAKPDEPEDTQVVDLFPVAKNLKAEFDAVDDKGPVSANEVASASQQPPALEDSAESQGSDDLFHAEPQEFLTRESQFADRKQAEEPGDDFDLPEPTKPKAKAKAKSKAKAKAKAKGKAKAKAASKSKASPGKPRGRPRKDKAKPAVHADLKSEAADGEADDPEDELKSQADGEVRKSAAPNPIFARRYRPGFCVFAGKRWDAIKASFELIIANRVKTPSTVQALFWTHCVSCLGEAGLQKGARPQAKDNTWDVAKLRKVCDNAAYSFLTLESTQSP</sequence>
<protein>
    <submittedName>
        <fullName evidence="2">CRYD protein</fullName>
    </submittedName>
</protein>
<dbReference type="AlphaFoldDB" id="A0A812NTX1"/>
<feature type="region of interest" description="Disordered" evidence="1">
    <location>
        <begin position="152"/>
        <end position="174"/>
    </location>
</feature>
<dbReference type="OrthoDB" id="428780at2759"/>
<evidence type="ECO:0000313" key="2">
    <source>
        <dbReference type="EMBL" id="CAE7307268.1"/>
    </source>
</evidence>
<dbReference type="EMBL" id="CAJNJA010012883">
    <property type="protein sequence ID" value="CAE7307268.1"/>
    <property type="molecule type" value="Genomic_DNA"/>
</dbReference>
<dbReference type="Proteomes" id="UP000601435">
    <property type="component" value="Unassembled WGS sequence"/>
</dbReference>
<keyword evidence="3" id="KW-1185">Reference proteome</keyword>
<feature type="compositionally biased region" description="Acidic residues" evidence="1">
    <location>
        <begin position="420"/>
        <end position="429"/>
    </location>
</feature>
<feature type="compositionally biased region" description="Basic residues" evidence="1">
    <location>
        <begin position="363"/>
        <end position="389"/>
    </location>
</feature>
<accession>A0A812NTX1</accession>
<name>A0A812NTX1_9DINO</name>
<gene>
    <name evidence="2" type="primary">CRYD</name>
    <name evidence="2" type="ORF">SNEC2469_LOCUS7628</name>
</gene>
<comment type="caution">
    <text evidence="2">The sequence shown here is derived from an EMBL/GenBank/DDBJ whole genome shotgun (WGS) entry which is preliminary data.</text>
</comment>
<feature type="region of interest" description="Disordered" evidence="1">
    <location>
        <begin position="294"/>
        <end position="443"/>
    </location>
</feature>
<reference evidence="2" key="1">
    <citation type="submission" date="2021-02" db="EMBL/GenBank/DDBJ databases">
        <authorList>
            <person name="Dougan E. K."/>
            <person name="Rhodes N."/>
            <person name="Thang M."/>
            <person name="Chan C."/>
        </authorList>
    </citation>
    <scope>NUCLEOTIDE SEQUENCE</scope>
</reference>
<feature type="compositionally biased region" description="Basic and acidic residues" evidence="1">
    <location>
        <begin position="430"/>
        <end position="441"/>
    </location>
</feature>
<feature type="compositionally biased region" description="Low complexity" evidence="1">
    <location>
        <begin position="152"/>
        <end position="162"/>
    </location>
</feature>
<evidence type="ECO:0000313" key="3">
    <source>
        <dbReference type="Proteomes" id="UP000601435"/>
    </source>
</evidence>
<feature type="compositionally biased region" description="Basic and acidic residues" evidence="1">
    <location>
        <begin position="407"/>
        <end position="419"/>
    </location>
</feature>
<proteinExistence type="predicted"/>
<organism evidence="2 3">
    <name type="scientific">Symbiodinium necroappetens</name>
    <dbReference type="NCBI Taxonomy" id="1628268"/>
    <lineage>
        <taxon>Eukaryota</taxon>
        <taxon>Sar</taxon>
        <taxon>Alveolata</taxon>
        <taxon>Dinophyceae</taxon>
        <taxon>Suessiales</taxon>
        <taxon>Symbiodiniaceae</taxon>
        <taxon>Symbiodinium</taxon>
    </lineage>
</organism>